<feature type="region of interest" description="Disordered" evidence="7">
    <location>
        <begin position="99"/>
        <end position="139"/>
    </location>
</feature>
<dbReference type="GO" id="GO:0003677">
    <property type="term" value="F:DNA binding"/>
    <property type="evidence" value="ECO:0007669"/>
    <property type="project" value="UniProtKB-KW"/>
</dbReference>
<sequence length="2241" mass="245089">MEPPPPPFLHGNNNRYAPIHHRFSGDRNFYHHTQPHPHHNLQPPPAPPPNPTPYHHHSQFPFPNSHPIEEDPRRHAFDVDRPARVVDRLIFEHHRHNHLPFPEEHPRLRGPEFNTSDAWDLHRVPPDNRPPPPPHPPAAFPVAWENEPHHPPFSHPMSPYDGNFVDQNRFGDDPEAAVGFREYSGKELIWDQINHRGNGSGNGHGDYYRHHVAFEPTMSSRDFESVTTSHHGSRHNLEFNNGRSWNSGGGADLDANRRWKSSRPHSKDVGSYAHHHSGTERENTEIVRDENGRILPEKHYTYTSKMGRFKNRITVEGNQEIIHTPKKKIQKPSALVRVQLANPSLRKRRDEHFGPSTYFDESNSGSFRGKGPLVFSDYRTEEDREGSPVELDVSFKSNTLVAKAILTPPSSVVSSEGTGTPGAKKMKSVLTLVSGLSSSRVPELREGSVNGDISTHGADASSSSDKAPILSKEKVKNSGIGTVDNVGVQPCPNEVTFSLQNSATNGTDEAVSTRNSINVGSAGTCTPNSKKKKAWSSDSRLSNSRASDKGPGNADSSTCGVDAIISSNKVPRESKDKVQVSGTEKKENVGSQACPNRVILSLEKEGSSRDTVSVVDRVNTVSDRTCMPKTKKKRRKILSSVSDLSNSRPSEVHEEPVNVDWSTCGAGAALSSDKGPTAPEEKVRISGLRATEDVGKHSFPNQDTGLSVTVNSVAEGPQKSMVSMSCVNVIYDKNSAPKHKKKKKVLSSVSSASSLQTSGAPEGPKNIDGSPQGTSSTLGSDKDLMQSREKVSVSGIGTVNDVGLQLSPKEATVSLGHNTLGQSSMTMTSVKGGANGVSARALTRKMRKKMKVVVPLSGSLSSEVSDMNEGLPCSGSSNHHAEASMSSDTGLRHEQAVTISSTRTADDLGSHPCPKEALVELENSAIEVLQEAIDTVRGEGTFISNGKCISKSDKKKVMSPSLGLLNSQASEIGEGPIVNGDSSAGKVGTALSSDKARTHLELQVPISGIGTVCDVGLHSLNEPGASCGNYAGEGFLEVKGSESCLTIIGSDGTCTPKIKWKRKAMAPLLSFPSSPAPEIHKIALYTNTSANGADVALSSGKGLKQPEHIEVSGNGIVCNVSLQNCQNGRNVPETRAVEAFCEPIVSAGGASSENISKLDQLNVGSSSVVEDLAAPSTQSPSSVLQGRQQEAPCVSMTNCKEHSCKDNFMDMESAKGSGEQTEVDKSDVNDMLSRKNSEDIAALHSQSREESSGVPLELQASDLDQKSPGRTIEGDGQYLLVKDELPFESNYLSLGAETPEVSTGNSTDVPMESLDNVNKVDTPESFPMDTESEMLNAKQLLSHVSNEKDIRGDHKLDEKSLIGGSPLSGNDSFASELELNVKPNKNVQSCNLITEKNVLLPSLETKKLTHSLKLKGVELNGKKSQQTSHVFPSRSSFVLGPLKEISYSTHLSRPRTWRRTDNPSTLDGKKSSPSTSTSQRQSPRKLGKVQGTSYIRKGNSLVRKCAPFAALPQASRSLNKVYRLNPVGKDETKNDTDSEFKVENVDPPNSFRTGTGRMNASLEIPKTPPLPQSTNIANCTMKSSRDCMSSALADPLSEDGSENILDLPKLAEREDTLQNTRASETQAGSSTNSGIQNIFNDGNSKSLSKSIIYVKRKSNQLVAAASPEHCDPSIHVAEKMQSLSSLISSDCYYKKKKNQLIRNATSSGSHAKLTVAAPEDSSNSEGQRVQKVSSSKCSRNLSKKTPYKVLQKTCKPSKFSLVWTLRGAQSPSEDTNAMQRQKVLPYIFPWKRTAYWRQFMHSSASIPNISSFSLICRKLLLSRKRDTVYTRCGFSLRKSKVLSIGGKNLKWSKSIEKHSKKANEEATLAVVAVDRKKREQKDAACVMSTAKNRNQSSRKSAHSIELRPGERIFRIGSMRYKMDPSRHTLQRIADEKSSAVDLQSGKKATKSFIPRRLVIGNDEYVRLGNGNQLVRDPKKLIRILASEKIRWSLHTARLRLARKQQYCQFFTRFGKCNKDNGKCPYIHDPSKIAVCTKFLKGLCSNTNCKLTHKVIPERMQDCSYFLQGLCTNENCPYRHVNVNPDASVCEGFLRGYCADGNECRKKHSYVCPAFEATGICPQRSMCKLHHPKNRNKGKKRKRSKDHQNTRGRYFGSRITDVSEPKPVASDLSSAQNSEDIFFLEGKFTDYISLDISDEEMKEISDPTDTQATSCESDPSELPLDDSDELIKPIRIMVKNRT</sequence>
<keyword evidence="3 6" id="KW-0863">Zinc-finger</keyword>
<dbReference type="STRING" id="4432.A0A1U8Q7X6"/>
<feature type="compositionally biased region" description="Basic and acidic residues" evidence="7">
    <location>
        <begin position="570"/>
        <end position="588"/>
    </location>
</feature>
<dbReference type="InParanoid" id="A0A1U8Q7X6"/>
<feature type="zinc finger region" description="C3H1-type" evidence="6">
    <location>
        <begin position="2056"/>
        <end position="2082"/>
    </location>
</feature>
<feature type="compositionally biased region" description="Polar residues" evidence="7">
    <location>
        <begin position="639"/>
        <end position="649"/>
    </location>
</feature>
<feature type="region of interest" description="Disordered" evidence="7">
    <location>
        <begin position="2202"/>
        <end position="2225"/>
    </location>
</feature>
<keyword evidence="2" id="KW-0677">Repeat</keyword>
<dbReference type="PANTHER" id="PTHR46156:SF1">
    <property type="entry name" value="ZINC FINGER CCCH DOMAIN-CONTAINING PROTEIN 3"/>
    <property type="match status" value="1"/>
</dbReference>
<dbReference type="OrthoDB" id="3247158at2759"/>
<feature type="domain" description="C3H1-type" evidence="8">
    <location>
        <begin position="2056"/>
        <end position="2082"/>
    </location>
</feature>
<dbReference type="OMA" id="NIANCTM"/>
<reference evidence="10" key="1">
    <citation type="submission" date="2025-08" db="UniProtKB">
        <authorList>
            <consortium name="RefSeq"/>
        </authorList>
    </citation>
    <scope>IDENTIFICATION</scope>
</reference>
<dbReference type="eggNOG" id="KOG1492">
    <property type="taxonomic scope" value="Eukaryota"/>
</dbReference>
<dbReference type="GeneID" id="104606679"/>
<dbReference type="Gene3D" id="4.10.1000.10">
    <property type="entry name" value="Zinc finger, CCCH-type"/>
    <property type="match status" value="2"/>
</dbReference>
<feature type="compositionally biased region" description="Low complexity" evidence="7">
    <location>
        <begin position="536"/>
        <end position="545"/>
    </location>
</feature>
<dbReference type="GO" id="GO:0005634">
    <property type="term" value="C:nucleus"/>
    <property type="evidence" value="ECO:0000318"/>
    <property type="project" value="GO_Central"/>
</dbReference>
<feature type="zinc finger region" description="C3H1-type" evidence="6">
    <location>
        <begin position="2083"/>
        <end position="2110"/>
    </location>
</feature>
<feature type="compositionally biased region" description="Basic residues" evidence="7">
    <location>
        <begin position="2130"/>
        <end position="2144"/>
    </location>
</feature>
<evidence type="ECO:0000256" key="6">
    <source>
        <dbReference type="PROSITE-ProRule" id="PRU00723"/>
    </source>
</evidence>
<feature type="compositionally biased region" description="Polar residues" evidence="7">
    <location>
        <begin position="554"/>
        <end position="569"/>
    </location>
</feature>
<evidence type="ECO:0000256" key="4">
    <source>
        <dbReference type="ARBA" id="ARBA00022833"/>
    </source>
</evidence>
<feature type="region of interest" description="Disordered" evidence="7">
    <location>
        <begin position="1240"/>
        <end position="1271"/>
    </location>
</feature>
<dbReference type="FunFam" id="4.10.1000.10:FF:000008">
    <property type="entry name" value="zinc finger CCCH domain-containing protein 3"/>
    <property type="match status" value="1"/>
</dbReference>
<feature type="region of interest" description="Disordered" evidence="7">
    <location>
        <begin position="1"/>
        <end position="72"/>
    </location>
</feature>
<feature type="compositionally biased region" description="Polar residues" evidence="7">
    <location>
        <begin position="769"/>
        <end position="779"/>
    </location>
</feature>
<feature type="compositionally biased region" description="Pro residues" evidence="7">
    <location>
        <begin position="42"/>
        <end position="52"/>
    </location>
</feature>
<gene>
    <name evidence="10" type="primary">LOC104606679</name>
</gene>
<protein>
    <submittedName>
        <fullName evidence="10">Uncharacterized protein At1g21580</fullName>
    </submittedName>
</protein>
<feature type="compositionally biased region" description="Polar residues" evidence="7">
    <location>
        <begin position="505"/>
        <end position="528"/>
    </location>
</feature>
<feature type="region of interest" description="Disordered" evidence="7">
    <location>
        <begin position="737"/>
        <end position="781"/>
    </location>
</feature>
<feature type="region of interest" description="Disordered" evidence="7">
    <location>
        <begin position="626"/>
        <end position="657"/>
    </location>
</feature>
<feature type="region of interest" description="Disordered" evidence="7">
    <location>
        <begin position="1617"/>
        <end position="1640"/>
    </location>
</feature>
<feature type="domain" description="C3H1-type" evidence="8">
    <location>
        <begin position="2001"/>
        <end position="2030"/>
    </location>
</feature>
<feature type="zinc finger region" description="C3H1-type" evidence="6">
    <location>
        <begin position="2001"/>
        <end position="2030"/>
    </location>
</feature>
<feature type="compositionally biased region" description="Basic and acidic residues" evidence="7">
    <location>
        <begin position="101"/>
        <end position="110"/>
    </location>
</feature>
<feature type="region of interest" description="Disordered" evidence="7">
    <location>
        <begin position="865"/>
        <end position="895"/>
    </location>
</feature>
<feature type="region of interest" description="Disordered" evidence="7">
    <location>
        <begin position="1298"/>
        <end position="1319"/>
    </location>
</feature>
<dbReference type="KEGG" id="nnu:104606679"/>
<evidence type="ECO:0000256" key="3">
    <source>
        <dbReference type="ARBA" id="ARBA00022771"/>
    </source>
</evidence>
<feature type="region of interest" description="Disordered" evidence="7">
    <location>
        <begin position="225"/>
        <end position="285"/>
    </location>
</feature>
<accession>A0A1U8Q7X6</accession>
<name>A0A1U8Q7X6_NELNU</name>
<organism evidence="9 10">
    <name type="scientific">Nelumbo nucifera</name>
    <name type="common">Sacred lotus</name>
    <dbReference type="NCBI Taxonomy" id="4432"/>
    <lineage>
        <taxon>Eukaryota</taxon>
        <taxon>Viridiplantae</taxon>
        <taxon>Streptophyta</taxon>
        <taxon>Embryophyta</taxon>
        <taxon>Tracheophyta</taxon>
        <taxon>Spermatophyta</taxon>
        <taxon>Magnoliopsida</taxon>
        <taxon>Proteales</taxon>
        <taxon>Nelumbonaceae</taxon>
        <taxon>Nelumbo</taxon>
    </lineage>
</organism>
<feature type="compositionally biased region" description="Polar residues" evidence="7">
    <location>
        <begin position="1720"/>
        <end position="1736"/>
    </location>
</feature>
<feature type="compositionally biased region" description="Low complexity" evidence="7">
    <location>
        <begin position="1471"/>
        <end position="1481"/>
    </location>
</feature>
<keyword evidence="1 6" id="KW-0479">Metal-binding</keyword>
<feature type="region of interest" description="Disordered" evidence="7">
    <location>
        <begin position="1449"/>
        <end position="1493"/>
    </location>
</feature>
<dbReference type="RefSeq" id="XP_019054878.1">
    <property type="nucleotide sequence ID" value="XM_019199333.1"/>
</dbReference>
<dbReference type="PROSITE" id="PS50103">
    <property type="entry name" value="ZF_C3H1"/>
    <property type="match status" value="3"/>
</dbReference>
<dbReference type="PANTHER" id="PTHR46156">
    <property type="entry name" value="CCCH ZINGC FINGER"/>
    <property type="match status" value="1"/>
</dbReference>
<dbReference type="SMART" id="SM00356">
    <property type="entry name" value="ZnF_C3H1"/>
    <property type="match status" value="5"/>
</dbReference>
<feature type="region of interest" description="Disordered" evidence="7">
    <location>
        <begin position="440"/>
        <end position="473"/>
    </location>
</feature>
<feature type="compositionally biased region" description="Low complexity" evidence="7">
    <location>
        <begin position="746"/>
        <end position="755"/>
    </location>
</feature>
<dbReference type="Proteomes" id="UP000189703">
    <property type="component" value="Unplaced"/>
</dbReference>
<evidence type="ECO:0000256" key="5">
    <source>
        <dbReference type="ARBA" id="ARBA00023125"/>
    </source>
</evidence>
<evidence type="ECO:0000256" key="2">
    <source>
        <dbReference type="ARBA" id="ARBA00022737"/>
    </source>
</evidence>
<evidence type="ECO:0000313" key="10">
    <source>
        <dbReference type="RefSeq" id="XP_019054878.1"/>
    </source>
</evidence>
<feature type="region of interest" description="Disordered" evidence="7">
    <location>
        <begin position="2130"/>
        <end position="2155"/>
    </location>
</feature>
<dbReference type="FunFam" id="4.10.1000.10:FF:000022">
    <property type="entry name" value="Zinc finger CCCH domain-containing protein 7"/>
    <property type="match status" value="1"/>
</dbReference>
<feature type="domain" description="C3H1-type" evidence="8">
    <location>
        <begin position="2083"/>
        <end position="2110"/>
    </location>
</feature>
<feature type="compositionally biased region" description="Pro residues" evidence="7">
    <location>
        <begin position="127"/>
        <end position="139"/>
    </location>
</feature>
<proteinExistence type="predicted"/>
<evidence type="ECO:0000313" key="9">
    <source>
        <dbReference type="Proteomes" id="UP000189703"/>
    </source>
</evidence>
<evidence type="ECO:0000259" key="8">
    <source>
        <dbReference type="PROSITE" id="PS50103"/>
    </source>
</evidence>
<feature type="region of interest" description="Disordered" evidence="7">
    <location>
        <begin position="505"/>
        <end position="592"/>
    </location>
</feature>
<feature type="compositionally biased region" description="Polar residues" evidence="7">
    <location>
        <begin position="874"/>
        <end position="889"/>
    </location>
</feature>
<keyword evidence="9" id="KW-1185">Reference proteome</keyword>
<evidence type="ECO:0000256" key="7">
    <source>
        <dbReference type="SAM" id="MobiDB-lite"/>
    </source>
</evidence>
<dbReference type="InterPro" id="IPR000571">
    <property type="entry name" value="Znf_CCCH"/>
</dbReference>
<dbReference type="GO" id="GO:0008270">
    <property type="term" value="F:zinc ion binding"/>
    <property type="evidence" value="ECO:0007669"/>
    <property type="project" value="UniProtKB-KW"/>
</dbReference>
<feature type="region of interest" description="Disordered" evidence="7">
    <location>
        <begin position="1704"/>
        <end position="1736"/>
    </location>
</feature>
<keyword evidence="5" id="KW-0238">DNA-binding</keyword>
<dbReference type="FunCoup" id="A0A1U8Q7X6">
    <property type="interactions" value="839"/>
</dbReference>
<keyword evidence="4 6" id="KW-0862">Zinc</keyword>
<evidence type="ECO:0000256" key="1">
    <source>
        <dbReference type="ARBA" id="ARBA00022723"/>
    </source>
</evidence>